<protein>
    <recommendedName>
        <fullName evidence="1">ATPase AAA-type core domain-containing protein</fullName>
    </recommendedName>
</protein>
<dbReference type="EMBL" id="AP019695">
    <property type="protein sequence ID" value="BBK23492.1"/>
    <property type="molecule type" value="Genomic_DNA"/>
</dbReference>
<dbReference type="SUPFAM" id="SSF52540">
    <property type="entry name" value="P-loop containing nucleoside triphosphate hydrolases"/>
    <property type="match status" value="1"/>
</dbReference>
<evidence type="ECO:0000259" key="1">
    <source>
        <dbReference type="Pfam" id="PF13304"/>
    </source>
</evidence>
<dbReference type="PANTHER" id="PTHR40396">
    <property type="entry name" value="ATPASE-LIKE PROTEIN"/>
    <property type="match status" value="1"/>
</dbReference>
<proteinExistence type="predicted"/>
<dbReference type="GO" id="GO:0005524">
    <property type="term" value="F:ATP binding"/>
    <property type="evidence" value="ECO:0007669"/>
    <property type="project" value="InterPro"/>
</dbReference>
<evidence type="ECO:0000313" key="3">
    <source>
        <dbReference type="Proteomes" id="UP000464754"/>
    </source>
</evidence>
<organism evidence="2 3">
    <name type="scientific">Amedibacterium intestinale</name>
    <dbReference type="NCBI Taxonomy" id="2583452"/>
    <lineage>
        <taxon>Bacteria</taxon>
        <taxon>Bacillati</taxon>
        <taxon>Bacillota</taxon>
        <taxon>Erysipelotrichia</taxon>
        <taxon>Erysipelotrichales</taxon>
        <taxon>Erysipelotrichaceae</taxon>
        <taxon>Amedibacterium</taxon>
    </lineage>
</organism>
<dbReference type="PANTHER" id="PTHR40396:SF1">
    <property type="entry name" value="ATPASE AAA-TYPE CORE DOMAIN-CONTAINING PROTEIN"/>
    <property type="match status" value="1"/>
</dbReference>
<feature type="domain" description="ATPase AAA-type core" evidence="1">
    <location>
        <begin position="49"/>
        <end position="319"/>
    </location>
</feature>
<dbReference type="Pfam" id="PF13304">
    <property type="entry name" value="AAA_21"/>
    <property type="match status" value="1"/>
</dbReference>
<sequence length="387" mass="44901">MKLLRLQVSGLSLFKDDLDIMFYGTQNISIEDKETMYPLFSNIYLNCATVFIGKNASGKTTILQVLSLALHLLNNEPINHLKEKYVLRESEKVTMNIYFYSNQGDIYCLKSVIKTEISDNNDVLCKIVDEKLWKKPQKSVSSKKMLTDFQNIEPIQIRSGNEIYLMEDVSMMIAHNKKNKENITISNFLSYTNIHTLSSIKDIPSEIITFLDPTVERLYFEQSGNKTLIHLKFKHKEEILLNSVTELEFYLSSGTIKGVMTFVHARNILTKGGYLLIDELENHFNKEIVSTIVRLFMDKNFNKKGAVLVYTTHYPELLDEYNRNDSIYITENKEGLCVTNLSKLLDRNDIKKSDVYQSGMIAQTTPEYEAYMHMKKYMFNYISSKEM</sequence>
<dbReference type="AlphaFoldDB" id="A0A6N4TN50"/>
<accession>A0A6N4TN50</accession>
<dbReference type="Gene3D" id="3.40.50.300">
    <property type="entry name" value="P-loop containing nucleotide triphosphate hydrolases"/>
    <property type="match status" value="1"/>
</dbReference>
<keyword evidence="3" id="KW-1185">Reference proteome</keyword>
<name>A0A6N4TN50_9FIRM</name>
<gene>
    <name evidence="2" type="ORF">Aargi30884_23950</name>
</gene>
<dbReference type="GO" id="GO:0016887">
    <property type="term" value="F:ATP hydrolysis activity"/>
    <property type="evidence" value="ECO:0007669"/>
    <property type="project" value="InterPro"/>
</dbReference>
<dbReference type="InterPro" id="IPR003959">
    <property type="entry name" value="ATPase_AAA_core"/>
</dbReference>
<dbReference type="RefSeq" id="WP_118361518.1">
    <property type="nucleotide sequence ID" value="NZ_AP019695.1"/>
</dbReference>
<dbReference type="InterPro" id="IPR027417">
    <property type="entry name" value="P-loop_NTPase"/>
</dbReference>
<dbReference type="Proteomes" id="UP000464754">
    <property type="component" value="Chromosome"/>
</dbReference>
<reference evidence="3" key="1">
    <citation type="submission" date="2019-05" db="EMBL/GenBank/DDBJ databases">
        <title>Complete genome sequencing of Absiella argi strain JCM 30884.</title>
        <authorList>
            <person name="Sakamoto M."/>
            <person name="Murakami T."/>
            <person name="Mori H."/>
        </authorList>
    </citation>
    <scope>NUCLEOTIDE SEQUENCE [LARGE SCALE GENOMIC DNA]</scope>
    <source>
        <strain evidence="3">JCM 30884</strain>
    </source>
</reference>
<evidence type="ECO:0000313" key="2">
    <source>
        <dbReference type="EMBL" id="BBK23492.1"/>
    </source>
</evidence>
<dbReference type="KEGG" id="aarg:Aargi30884_23950"/>